<dbReference type="Proteomes" id="UP001500665">
    <property type="component" value="Unassembled WGS sequence"/>
</dbReference>
<keyword evidence="5" id="KW-1185">Reference proteome</keyword>
<accession>A0ABN1Q8R8</accession>
<proteinExistence type="predicted"/>
<evidence type="ECO:0000256" key="3">
    <source>
        <dbReference type="SAM" id="SignalP"/>
    </source>
</evidence>
<sequence>MERARRRAWGAVLTTGLALWALPGTAAAVCPPPLPPDGWEEAAPSDRREPRESGPDEPPPSPEPRPRHPSGRPVAQVAFELTRGEGHEGVGKGRATVRIDVARGAAERARLAVTGPVRWERFPRSCTARGTRLTCALGDVAGSTELRLGFRERGAGGTDRALQAVVTAPGLPETVETVRLPGPESRAGTEDRSDGAVPGPVKGRTREGASGERTSAKAEARGAAPMGRGTDGSAPVRARSDGAGPVRSRTGDSASVRSGTGVSGPARSGTGDSASARVRKDGSAPVRTGSRKPAAVKARREGLARTAPRRADGSVKPRRPGAPAVPVVPAEPAVPASPAAPAAPAAPAVPRVRTSPSAQAPAVLPAPPKESAVALPPVRPTVPAAPVPRLSIISSEGPLADDGRGWFAVLAVVLAGEMVLLWSLTAVTLWRRRT</sequence>
<feature type="region of interest" description="Disordered" evidence="1">
    <location>
        <begin position="26"/>
        <end position="72"/>
    </location>
</feature>
<keyword evidence="3" id="KW-0732">Signal</keyword>
<comment type="caution">
    <text evidence="4">The sequence shown here is derived from an EMBL/GenBank/DDBJ whole genome shotgun (WGS) entry which is preliminary data.</text>
</comment>
<feature type="compositionally biased region" description="Basic and acidic residues" evidence="1">
    <location>
        <begin position="298"/>
        <end position="315"/>
    </location>
</feature>
<keyword evidence="2" id="KW-0812">Transmembrane</keyword>
<feature type="compositionally biased region" description="Low complexity" evidence="1">
    <location>
        <begin position="321"/>
        <end position="353"/>
    </location>
</feature>
<reference evidence="4 5" key="1">
    <citation type="journal article" date="2019" name="Int. J. Syst. Evol. Microbiol.">
        <title>The Global Catalogue of Microorganisms (GCM) 10K type strain sequencing project: providing services to taxonomists for standard genome sequencing and annotation.</title>
        <authorList>
            <consortium name="The Broad Institute Genomics Platform"/>
            <consortium name="The Broad Institute Genome Sequencing Center for Infectious Disease"/>
            <person name="Wu L."/>
            <person name="Ma J."/>
        </authorList>
    </citation>
    <scope>NUCLEOTIDE SEQUENCE [LARGE SCALE GENOMIC DNA]</scope>
    <source>
        <strain evidence="4 5">JCM 10696</strain>
    </source>
</reference>
<feature type="transmembrane region" description="Helical" evidence="2">
    <location>
        <begin position="405"/>
        <end position="430"/>
    </location>
</feature>
<evidence type="ECO:0000256" key="2">
    <source>
        <dbReference type="SAM" id="Phobius"/>
    </source>
</evidence>
<keyword evidence="2" id="KW-0472">Membrane</keyword>
<evidence type="ECO:0000313" key="5">
    <source>
        <dbReference type="Proteomes" id="UP001500665"/>
    </source>
</evidence>
<feature type="region of interest" description="Disordered" evidence="1">
    <location>
        <begin position="168"/>
        <end position="353"/>
    </location>
</feature>
<protein>
    <submittedName>
        <fullName evidence="4">Uncharacterized protein</fullName>
    </submittedName>
</protein>
<evidence type="ECO:0000256" key="1">
    <source>
        <dbReference type="SAM" id="MobiDB-lite"/>
    </source>
</evidence>
<feature type="compositionally biased region" description="Basic and acidic residues" evidence="1">
    <location>
        <begin position="44"/>
        <end position="54"/>
    </location>
</feature>
<feature type="compositionally biased region" description="Polar residues" evidence="1">
    <location>
        <begin position="251"/>
        <end position="260"/>
    </location>
</feature>
<name>A0ABN1Q8R8_9ACTN</name>
<organism evidence="4 5">
    <name type="scientific">Actinocorallia libanotica</name>
    <dbReference type="NCBI Taxonomy" id="46162"/>
    <lineage>
        <taxon>Bacteria</taxon>
        <taxon>Bacillati</taxon>
        <taxon>Actinomycetota</taxon>
        <taxon>Actinomycetes</taxon>
        <taxon>Streptosporangiales</taxon>
        <taxon>Thermomonosporaceae</taxon>
        <taxon>Actinocorallia</taxon>
    </lineage>
</organism>
<evidence type="ECO:0000313" key="4">
    <source>
        <dbReference type="EMBL" id="GAA0939216.1"/>
    </source>
</evidence>
<feature type="chain" id="PRO_5046969024" evidence="3">
    <location>
        <begin position="27"/>
        <end position="434"/>
    </location>
</feature>
<feature type="compositionally biased region" description="Basic and acidic residues" evidence="1">
    <location>
        <begin position="204"/>
        <end position="220"/>
    </location>
</feature>
<keyword evidence="2" id="KW-1133">Transmembrane helix</keyword>
<dbReference type="EMBL" id="BAAAHH010000002">
    <property type="protein sequence ID" value="GAA0939216.1"/>
    <property type="molecule type" value="Genomic_DNA"/>
</dbReference>
<feature type="signal peptide" evidence="3">
    <location>
        <begin position="1"/>
        <end position="26"/>
    </location>
</feature>
<dbReference type="RefSeq" id="WP_344236710.1">
    <property type="nucleotide sequence ID" value="NZ_BAAAHH010000002.1"/>
</dbReference>
<gene>
    <name evidence="4" type="ORF">GCM10009550_07570</name>
</gene>